<dbReference type="Proteomes" id="UP000183635">
    <property type="component" value="Unassembled WGS sequence"/>
</dbReference>
<protein>
    <recommendedName>
        <fullName evidence="2">YCII-related domain-containing protein</fullName>
    </recommendedName>
</protein>
<evidence type="ECO:0000313" key="3">
    <source>
        <dbReference type="EMBL" id="SFH58784.1"/>
    </source>
</evidence>
<dbReference type="SUPFAM" id="SSF54909">
    <property type="entry name" value="Dimeric alpha+beta barrel"/>
    <property type="match status" value="1"/>
</dbReference>
<feature type="domain" description="YCII-related" evidence="2">
    <location>
        <begin position="3"/>
        <end position="86"/>
    </location>
</feature>
<dbReference type="AlphaFoldDB" id="A0A1I3B929"/>
<dbReference type="InterPro" id="IPR051807">
    <property type="entry name" value="Sec-metab_biosynth-assoc"/>
</dbReference>
<proteinExistence type="inferred from homology"/>
<gene>
    <name evidence="3" type="ORF">SAMN04488021_12034</name>
</gene>
<dbReference type="PANTHER" id="PTHR33606">
    <property type="entry name" value="PROTEIN YCII"/>
    <property type="match status" value="1"/>
</dbReference>
<dbReference type="RefSeq" id="WP_074968398.1">
    <property type="nucleotide sequence ID" value="NZ_CBCRYP010000021.1"/>
</dbReference>
<dbReference type="Pfam" id="PF03795">
    <property type="entry name" value="YCII"/>
    <property type="match status" value="1"/>
</dbReference>
<reference evidence="3 4" key="1">
    <citation type="submission" date="2016-10" db="EMBL/GenBank/DDBJ databases">
        <authorList>
            <person name="de Groot N.N."/>
        </authorList>
    </citation>
    <scope>NUCLEOTIDE SEQUENCE [LARGE SCALE GENOMIC DNA]</scope>
    <source>
        <strain evidence="3 4">DSM 8537</strain>
    </source>
</reference>
<dbReference type="Gene3D" id="3.30.70.1060">
    <property type="entry name" value="Dimeric alpha+beta barrel"/>
    <property type="match status" value="1"/>
</dbReference>
<evidence type="ECO:0000313" key="4">
    <source>
        <dbReference type="Proteomes" id="UP000183635"/>
    </source>
</evidence>
<dbReference type="STRING" id="34004.SAMN04488021_12034"/>
<accession>A0A1I3B929</accession>
<dbReference type="InterPro" id="IPR011008">
    <property type="entry name" value="Dimeric_a/b-barrel"/>
</dbReference>
<sequence>MPLFALICRDAPGMLETRLAVREKHLGWLDRRPGLQLAGPFIEDGRPCGSLLIVEGESLDEVRAWAAHDPYAEAGVFGSVEIVEWRKVIG</sequence>
<dbReference type="InterPro" id="IPR005545">
    <property type="entry name" value="YCII"/>
</dbReference>
<name>A0A1I3B929_9RHOB</name>
<evidence type="ECO:0000259" key="2">
    <source>
        <dbReference type="Pfam" id="PF03795"/>
    </source>
</evidence>
<evidence type="ECO:0000256" key="1">
    <source>
        <dbReference type="ARBA" id="ARBA00007689"/>
    </source>
</evidence>
<dbReference type="EMBL" id="FOPU01000020">
    <property type="protein sequence ID" value="SFH58784.1"/>
    <property type="molecule type" value="Genomic_DNA"/>
</dbReference>
<organism evidence="3 4">
    <name type="scientific">Paracoccus aminovorans</name>
    <dbReference type="NCBI Taxonomy" id="34004"/>
    <lineage>
        <taxon>Bacteria</taxon>
        <taxon>Pseudomonadati</taxon>
        <taxon>Pseudomonadota</taxon>
        <taxon>Alphaproteobacteria</taxon>
        <taxon>Rhodobacterales</taxon>
        <taxon>Paracoccaceae</taxon>
        <taxon>Paracoccus</taxon>
    </lineage>
</organism>
<keyword evidence="4" id="KW-1185">Reference proteome</keyword>
<dbReference type="PANTHER" id="PTHR33606:SF3">
    <property type="entry name" value="PROTEIN YCII"/>
    <property type="match status" value="1"/>
</dbReference>
<comment type="similarity">
    <text evidence="1">Belongs to the YciI family.</text>
</comment>